<accession>A0ABP7FHT6</accession>
<comment type="caution">
    <text evidence="8">The sequence shown here is derived from an EMBL/GenBank/DDBJ whole genome shotgun (WGS) entry which is preliminary data.</text>
</comment>
<dbReference type="Proteomes" id="UP001501004">
    <property type="component" value="Unassembled WGS sequence"/>
</dbReference>
<keyword evidence="2" id="KW-1003">Cell membrane</keyword>
<dbReference type="Pfam" id="PF02653">
    <property type="entry name" value="BPD_transp_2"/>
    <property type="match status" value="1"/>
</dbReference>
<keyword evidence="3 7" id="KW-0812">Transmembrane</keyword>
<keyword evidence="4 7" id="KW-1133">Transmembrane helix</keyword>
<keyword evidence="9" id="KW-1185">Reference proteome</keyword>
<feature type="transmembrane region" description="Helical" evidence="7">
    <location>
        <begin position="54"/>
        <end position="72"/>
    </location>
</feature>
<feature type="transmembrane region" description="Helical" evidence="7">
    <location>
        <begin position="185"/>
        <end position="205"/>
    </location>
</feature>
<dbReference type="RefSeq" id="WP_344755289.1">
    <property type="nucleotide sequence ID" value="NZ_BAABAE010000003.1"/>
</dbReference>
<feature type="region of interest" description="Disordered" evidence="6">
    <location>
        <begin position="338"/>
        <end position="365"/>
    </location>
</feature>
<evidence type="ECO:0000256" key="1">
    <source>
        <dbReference type="ARBA" id="ARBA00004651"/>
    </source>
</evidence>
<feature type="transmembrane region" description="Helical" evidence="7">
    <location>
        <begin position="137"/>
        <end position="155"/>
    </location>
</feature>
<dbReference type="PANTHER" id="PTHR47089">
    <property type="entry name" value="ABC TRANSPORTER, PERMEASE PROTEIN"/>
    <property type="match status" value="1"/>
</dbReference>
<proteinExistence type="predicted"/>
<dbReference type="CDD" id="cd06580">
    <property type="entry name" value="TM_PBP1_transp_TpRbsC_like"/>
    <property type="match status" value="1"/>
</dbReference>
<organism evidence="8 9">
    <name type="scientific">Leifsonella bigeumensis</name>
    <dbReference type="NCBI Taxonomy" id="433643"/>
    <lineage>
        <taxon>Bacteria</taxon>
        <taxon>Bacillati</taxon>
        <taxon>Actinomycetota</taxon>
        <taxon>Actinomycetes</taxon>
        <taxon>Micrococcales</taxon>
        <taxon>Microbacteriaceae</taxon>
        <taxon>Leifsonella</taxon>
    </lineage>
</organism>
<comment type="subcellular location">
    <subcellularLocation>
        <location evidence="1">Cell membrane</location>
        <topology evidence="1">Multi-pass membrane protein</topology>
    </subcellularLocation>
</comment>
<evidence type="ECO:0000313" key="9">
    <source>
        <dbReference type="Proteomes" id="UP001501004"/>
    </source>
</evidence>
<gene>
    <name evidence="8" type="ORF">GCM10022239_14870</name>
</gene>
<dbReference type="EMBL" id="BAABAE010000003">
    <property type="protein sequence ID" value="GAA3740242.1"/>
    <property type="molecule type" value="Genomic_DNA"/>
</dbReference>
<evidence type="ECO:0000256" key="6">
    <source>
        <dbReference type="SAM" id="MobiDB-lite"/>
    </source>
</evidence>
<feature type="transmembrane region" description="Helical" evidence="7">
    <location>
        <begin position="107"/>
        <end position="128"/>
    </location>
</feature>
<evidence type="ECO:0000313" key="8">
    <source>
        <dbReference type="EMBL" id="GAA3740242.1"/>
    </source>
</evidence>
<evidence type="ECO:0000256" key="5">
    <source>
        <dbReference type="ARBA" id="ARBA00023136"/>
    </source>
</evidence>
<evidence type="ECO:0000256" key="7">
    <source>
        <dbReference type="SAM" id="Phobius"/>
    </source>
</evidence>
<name>A0ABP7FHT6_9MICO</name>
<feature type="transmembrane region" description="Helical" evidence="7">
    <location>
        <begin position="84"/>
        <end position="101"/>
    </location>
</feature>
<protein>
    <submittedName>
        <fullName evidence="8">ABC transporter permease</fullName>
    </submittedName>
</protein>
<dbReference type="InterPro" id="IPR001851">
    <property type="entry name" value="ABC_transp_permease"/>
</dbReference>
<feature type="transmembrane region" description="Helical" evidence="7">
    <location>
        <begin position="269"/>
        <end position="301"/>
    </location>
</feature>
<reference evidence="9" key="1">
    <citation type="journal article" date="2019" name="Int. J. Syst. Evol. Microbiol.">
        <title>The Global Catalogue of Microorganisms (GCM) 10K type strain sequencing project: providing services to taxonomists for standard genome sequencing and annotation.</title>
        <authorList>
            <consortium name="The Broad Institute Genomics Platform"/>
            <consortium name="The Broad Institute Genome Sequencing Center for Infectious Disease"/>
            <person name="Wu L."/>
            <person name="Ma J."/>
        </authorList>
    </citation>
    <scope>NUCLEOTIDE SEQUENCE [LARGE SCALE GENOMIC DNA]</scope>
    <source>
        <strain evidence="9">JCM 16949</strain>
    </source>
</reference>
<dbReference type="PANTHER" id="PTHR47089:SF1">
    <property type="entry name" value="GUANOSINE ABC TRANSPORTER PERMEASE PROTEIN NUPP"/>
    <property type="match status" value="1"/>
</dbReference>
<evidence type="ECO:0000256" key="2">
    <source>
        <dbReference type="ARBA" id="ARBA00022475"/>
    </source>
</evidence>
<evidence type="ECO:0000256" key="4">
    <source>
        <dbReference type="ARBA" id="ARBA00022989"/>
    </source>
</evidence>
<feature type="transmembrane region" description="Helical" evidence="7">
    <location>
        <begin position="12"/>
        <end position="34"/>
    </location>
</feature>
<evidence type="ECO:0000256" key="3">
    <source>
        <dbReference type="ARBA" id="ARBA00022692"/>
    </source>
</evidence>
<keyword evidence="5 7" id="KW-0472">Membrane</keyword>
<sequence>MITNGSALLRSIVMIAIAIVACAIIFQLSGYSAVDAMSGFVQGAITGPGSLMSTLRWSLPLMLVGVGTVLCFRSGYFNVGAQGQLYMGAIAAAALIPVLPGPAPVRMAVGVLAAIAAGMLWSLIAAWLKTSTGADELLTTLMLNFIGALVLQYVTNGPLRDLSGSGQVAAAPPLPLDVRITGSSGVGPVNVTLVILVLIGCWFLVNRTTFGLSATIVGRNPQVAARQGVNPRSIVWSTFALSGGLAGLAGALEVLGPTGRLIQGFSPDVGFTGVLVALVGGLTVLGATFAALFFGALAAAIGYLPIVTDLPRSALEVLQGLVALLITVQLRARWKKRAAKAKPDPAPAVSKPGVSEPAARTEDPT</sequence>